<dbReference type="OrthoDB" id="8557381at2"/>
<keyword evidence="7" id="KW-1185">Reference proteome</keyword>
<dbReference type="PANTHER" id="PTHR30118">
    <property type="entry name" value="HTH-TYPE TRANSCRIPTIONAL REGULATOR LEUO-RELATED"/>
    <property type="match status" value="1"/>
</dbReference>
<reference evidence="6 7" key="1">
    <citation type="submission" date="2018-03" db="EMBL/GenBank/DDBJ databases">
        <title>The draft genome of Zobellella taiwanensis JCM 13381.</title>
        <authorList>
            <person name="Liu L."/>
            <person name="Li L."/>
            <person name="Wang T."/>
            <person name="Zhang X."/>
            <person name="Liang L."/>
        </authorList>
    </citation>
    <scope>NUCLEOTIDE SEQUENCE [LARGE SCALE GENOMIC DNA]</scope>
    <source>
        <strain evidence="6 7">JCM 13381</strain>
    </source>
</reference>
<dbReference type="Pfam" id="PF03466">
    <property type="entry name" value="LysR_substrate"/>
    <property type="match status" value="1"/>
</dbReference>
<evidence type="ECO:0000256" key="1">
    <source>
        <dbReference type="ARBA" id="ARBA00009437"/>
    </source>
</evidence>
<dbReference type="SUPFAM" id="SSF53850">
    <property type="entry name" value="Periplasmic binding protein-like II"/>
    <property type="match status" value="1"/>
</dbReference>
<dbReference type="SUPFAM" id="SSF46785">
    <property type="entry name" value="Winged helix' DNA-binding domain"/>
    <property type="match status" value="1"/>
</dbReference>
<evidence type="ECO:0000259" key="5">
    <source>
        <dbReference type="PROSITE" id="PS50931"/>
    </source>
</evidence>
<dbReference type="RefSeq" id="WP_106454538.1">
    <property type="nucleotide sequence ID" value="NZ_PXYH01000026.1"/>
</dbReference>
<evidence type="ECO:0000313" key="7">
    <source>
        <dbReference type="Proteomes" id="UP000242181"/>
    </source>
</evidence>
<dbReference type="AlphaFoldDB" id="A0A2P7QIP1"/>
<dbReference type="InterPro" id="IPR005119">
    <property type="entry name" value="LysR_subst-bd"/>
</dbReference>
<organism evidence="6 7">
    <name type="scientific">Zobellella taiwanensis</name>
    <dbReference type="NCBI Taxonomy" id="347535"/>
    <lineage>
        <taxon>Bacteria</taxon>
        <taxon>Pseudomonadati</taxon>
        <taxon>Pseudomonadota</taxon>
        <taxon>Gammaproteobacteria</taxon>
        <taxon>Aeromonadales</taxon>
        <taxon>Aeromonadaceae</taxon>
        <taxon>Zobellella</taxon>
    </lineage>
</organism>
<keyword evidence="2" id="KW-0805">Transcription regulation</keyword>
<dbReference type="InterPro" id="IPR050389">
    <property type="entry name" value="LysR-type_TF"/>
</dbReference>
<dbReference type="CDD" id="cd08459">
    <property type="entry name" value="PBP2_DntR_NahR_LinR_like"/>
    <property type="match status" value="1"/>
</dbReference>
<dbReference type="Gene3D" id="3.40.190.10">
    <property type="entry name" value="Periplasmic binding protein-like II"/>
    <property type="match status" value="2"/>
</dbReference>
<dbReference type="InterPro" id="IPR036390">
    <property type="entry name" value="WH_DNA-bd_sf"/>
</dbReference>
<sequence length="301" mass="34141">MTQLQDIDLNLLLVFQLMYRERKTGVVAEQLGLSQPAVSNALARLRKALNDELFERTSRGMKPTPYADLIAEPIAYALATLQDTINYHERFEPLSSERAFRIAMTDLGEMYLLPRLMAHLARVSPGISITTVRNSDDSLKEEMEAGSVDLAIGLLPQLEAGFYQRRLFEQQYVCLMRKDHPLAGGPLDLEAFSQARHIVIEAQGTGHGRVEKLLAQSGVRRIVKLRLPHFMSAPYIVRETDLIATVTEKLALQTMDTLGLVVHRHPVALPSVQINLFWHRRYHQDTGSIWLRSQIFNLFAE</sequence>
<name>A0A2P7QIP1_9GAMM</name>
<evidence type="ECO:0000313" key="6">
    <source>
        <dbReference type="EMBL" id="PSJ37800.1"/>
    </source>
</evidence>
<feature type="domain" description="HTH lysR-type" evidence="5">
    <location>
        <begin position="7"/>
        <end position="64"/>
    </location>
</feature>
<dbReference type="GO" id="GO:0003677">
    <property type="term" value="F:DNA binding"/>
    <property type="evidence" value="ECO:0007669"/>
    <property type="project" value="UniProtKB-KW"/>
</dbReference>
<protein>
    <submittedName>
        <fullName evidence="6">LysR family transcriptional regulator</fullName>
    </submittedName>
</protein>
<dbReference type="GO" id="GO:0003700">
    <property type="term" value="F:DNA-binding transcription factor activity"/>
    <property type="evidence" value="ECO:0007669"/>
    <property type="project" value="InterPro"/>
</dbReference>
<evidence type="ECO:0000256" key="4">
    <source>
        <dbReference type="ARBA" id="ARBA00023163"/>
    </source>
</evidence>
<keyword evidence="4" id="KW-0804">Transcription</keyword>
<proteinExistence type="inferred from homology"/>
<dbReference type="InterPro" id="IPR000847">
    <property type="entry name" value="LysR_HTH_N"/>
</dbReference>
<keyword evidence="3" id="KW-0238">DNA-binding</keyword>
<evidence type="ECO:0000256" key="2">
    <source>
        <dbReference type="ARBA" id="ARBA00023015"/>
    </source>
</evidence>
<dbReference type="InterPro" id="IPR036388">
    <property type="entry name" value="WH-like_DNA-bd_sf"/>
</dbReference>
<comment type="similarity">
    <text evidence="1">Belongs to the LysR transcriptional regulatory family.</text>
</comment>
<dbReference type="PROSITE" id="PS50931">
    <property type="entry name" value="HTH_LYSR"/>
    <property type="match status" value="1"/>
</dbReference>
<comment type="caution">
    <text evidence="6">The sequence shown here is derived from an EMBL/GenBank/DDBJ whole genome shotgun (WGS) entry which is preliminary data.</text>
</comment>
<dbReference type="Proteomes" id="UP000242181">
    <property type="component" value="Unassembled WGS sequence"/>
</dbReference>
<dbReference type="PRINTS" id="PR00039">
    <property type="entry name" value="HTHLYSR"/>
</dbReference>
<gene>
    <name evidence="6" type="ORF">C7I36_15210</name>
</gene>
<dbReference type="PANTHER" id="PTHR30118:SF15">
    <property type="entry name" value="TRANSCRIPTIONAL REGULATORY PROTEIN"/>
    <property type="match status" value="1"/>
</dbReference>
<evidence type="ECO:0000256" key="3">
    <source>
        <dbReference type="ARBA" id="ARBA00023125"/>
    </source>
</evidence>
<dbReference type="Gene3D" id="1.10.10.10">
    <property type="entry name" value="Winged helix-like DNA-binding domain superfamily/Winged helix DNA-binding domain"/>
    <property type="match status" value="1"/>
</dbReference>
<dbReference type="Pfam" id="PF00126">
    <property type="entry name" value="HTH_1"/>
    <property type="match status" value="1"/>
</dbReference>
<accession>A0A2P7QIP1</accession>
<dbReference type="EMBL" id="PXYH01000026">
    <property type="protein sequence ID" value="PSJ37800.1"/>
    <property type="molecule type" value="Genomic_DNA"/>
</dbReference>